<dbReference type="SUPFAM" id="SSF48452">
    <property type="entry name" value="TPR-like"/>
    <property type="match status" value="1"/>
</dbReference>
<accession>A0A3N4PXF4</accession>
<keyword evidence="3" id="KW-0998">Cell outer membrane</keyword>
<sequence length="665" mass="74950">MKKLTLILLFIAGCSLNSLRAQMIYDYKRTADMYFEQKDYYSAAQYYSKALGTFTVKPGEYRPYQLDKDGKSKQKKLKDYETVVYRLAESYRMYYDYANAEKWYAETVNFDPVQFPLARFWYASCIRANAKTAADYERALAQFQQFKQGYKGTDEYSNRTALEIQNCEFAINEMEFPPRYEVVKVTGNINQGGANYAPVPVSNNTFYFTSSRPDSSLIEKKTNPFINTLYVARGGQNSFDSNEKLAIPMEKGMEQGAAAITPDGNTMYLTRWTKKDGNKQSSLYRSTRSGNSWSEPQQLDASVNAPGYNSKEPYVTSDGKYLLFVSDRPGGKGKFDIWYSTINAGGTLSAPNNMGNTINTTEEESAPFYDPVKQILIYSTNGRVGFGGLDFFSSKGNFGGWSVPENMGYPLNSAKDDQYYAALSSANALQKGFISSDRESICCLEIFAVKRKARLAGGLVLDCETNQPLSGAKITLLDSTQRNVIETQTTSGTGRYSFEVEMNRKYKVVVEKDNYFSKNFNFSSEQLSMVDSMMNPTVCLKRFEINKPIVINDIFYDYNKATLRPESKLVLDSLYYLLLDNPKMEIELGAHTDSKGTDAYNLKLSNARAKSCVDYLVGKGIPTARVISKGYGESRPIAPNTLPNGKDNPDGRQLNRRTEFKVLKN</sequence>
<feature type="compositionally biased region" description="Polar residues" evidence="5">
    <location>
        <begin position="279"/>
        <end position="301"/>
    </location>
</feature>
<reference evidence="8 9" key="1">
    <citation type="submission" date="2018-11" db="EMBL/GenBank/DDBJ databases">
        <title>Chitinophaga lutea sp.nov., isolate from arsenic contaminated soil.</title>
        <authorList>
            <person name="Zong Y."/>
        </authorList>
    </citation>
    <scope>NUCLEOTIDE SEQUENCE [LARGE SCALE GENOMIC DNA]</scope>
    <source>
        <strain evidence="8 9">ZY74</strain>
    </source>
</reference>
<dbReference type="Gene3D" id="1.25.40.10">
    <property type="entry name" value="Tetratricopeptide repeat domain"/>
    <property type="match status" value="1"/>
</dbReference>
<evidence type="ECO:0000313" key="8">
    <source>
        <dbReference type="EMBL" id="RPE13392.1"/>
    </source>
</evidence>
<evidence type="ECO:0000256" key="3">
    <source>
        <dbReference type="ARBA" id="ARBA00023237"/>
    </source>
</evidence>
<dbReference type="InterPro" id="IPR006664">
    <property type="entry name" value="OMP_bac"/>
</dbReference>
<dbReference type="PROSITE" id="PS51123">
    <property type="entry name" value="OMPA_2"/>
    <property type="match status" value="1"/>
</dbReference>
<dbReference type="PANTHER" id="PTHR30329:SF21">
    <property type="entry name" value="LIPOPROTEIN YIAD-RELATED"/>
    <property type="match status" value="1"/>
</dbReference>
<dbReference type="SUPFAM" id="SSF103088">
    <property type="entry name" value="OmpA-like"/>
    <property type="match status" value="1"/>
</dbReference>
<dbReference type="InterPro" id="IPR006665">
    <property type="entry name" value="OmpA-like"/>
</dbReference>
<dbReference type="Gene3D" id="3.30.1330.60">
    <property type="entry name" value="OmpA-like domain"/>
    <property type="match status" value="1"/>
</dbReference>
<dbReference type="SUPFAM" id="SSF49478">
    <property type="entry name" value="Cna protein B-type domain"/>
    <property type="match status" value="1"/>
</dbReference>
<dbReference type="OrthoDB" id="9809364at2"/>
<comment type="subcellular location">
    <subcellularLocation>
        <location evidence="1">Cell outer membrane</location>
    </subcellularLocation>
</comment>
<dbReference type="InterPro" id="IPR050330">
    <property type="entry name" value="Bact_OuterMem_StrucFunc"/>
</dbReference>
<proteinExistence type="predicted"/>
<evidence type="ECO:0000256" key="2">
    <source>
        <dbReference type="ARBA" id="ARBA00023136"/>
    </source>
</evidence>
<organism evidence="8 9">
    <name type="scientific">Chitinophaga lutea</name>
    <dbReference type="NCBI Taxonomy" id="2488634"/>
    <lineage>
        <taxon>Bacteria</taxon>
        <taxon>Pseudomonadati</taxon>
        <taxon>Bacteroidota</taxon>
        <taxon>Chitinophagia</taxon>
        <taxon>Chitinophagales</taxon>
        <taxon>Chitinophagaceae</taxon>
        <taxon>Chitinophaga</taxon>
    </lineage>
</organism>
<evidence type="ECO:0000256" key="1">
    <source>
        <dbReference type="ARBA" id="ARBA00004442"/>
    </source>
</evidence>
<dbReference type="Proteomes" id="UP000278351">
    <property type="component" value="Unassembled WGS sequence"/>
</dbReference>
<evidence type="ECO:0000256" key="4">
    <source>
        <dbReference type="PROSITE-ProRule" id="PRU00473"/>
    </source>
</evidence>
<dbReference type="SUPFAM" id="SSF82171">
    <property type="entry name" value="DPP6 N-terminal domain-like"/>
    <property type="match status" value="1"/>
</dbReference>
<dbReference type="EMBL" id="RPDH01000001">
    <property type="protein sequence ID" value="RPE13392.1"/>
    <property type="molecule type" value="Genomic_DNA"/>
</dbReference>
<dbReference type="InterPro" id="IPR011990">
    <property type="entry name" value="TPR-like_helical_dom_sf"/>
</dbReference>
<feature type="region of interest" description="Disordered" evidence="5">
    <location>
        <begin position="279"/>
        <end position="307"/>
    </location>
</feature>
<comment type="caution">
    <text evidence="8">The sequence shown here is derived from an EMBL/GenBank/DDBJ whole genome shotgun (WGS) entry which is preliminary data.</text>
</comment>
<dbReference type="InterPro" id="IPR011659">
    <property type="entry name" value="WD40"/>
</dbReference>
<evidence type="ECO:0000259" key="7">
    <source>
        <dbReference type="PROSITE" id="PS51123"/>
    </source>
</evidence>
<feature type="domain" description="OmpA-like" evidence="7">
    <location>
        <begin position="541"/>
        <end position="665"/>
    </location>
</feature>
<dbReference type="InterPro" id="IPR011042">
    <property type="entry name" value="6-blade_b-propeller_TolB-like"/>
</dbReference>
<dbReference type="RefSeq" id="WP_123845910.1">
    <property type="nucleotide sequence ID" value="NZ_RPDH01000001.1"/>
</dbReference>
<dbReference type="GO" id="GO:0009279">
    <property type="term" value="C:cell outer membrane"/>
    <property type="evidence" value="ECO:0007669"/>
    <property type="project" value="UniProtKB-SubCell"/>
</dbReference>
<dbReference type="AlphaFoldDB" id="A0A3N4PXF4"/>
<dbReference type="Gene3D" id="2.120.10.30">
    <property type="entry name" value="TolB, C-terminal domain"/>
    <property type="match status" value="1"/>
</dbReference>
<gene>
    <name evidence="8" type="ORF">EGT74_07665</name>
</gene>
<dbReference type="CDD" id="cd07185">
    <property type="entry name" value="OmpA_C-like"/>
    <property type="match status" value="1"/>
</dbReference>
<protein>
    <recommendedName>
        <fullName evidence="7">OmpA-like domain-containing protein</fullName>
    </recommendedName>
</protein>
<feature type="chain" id="PRO_5018317560" description="OmpA-like domain-containing protein" evidence="6">
    <location>
        <begin position="21"/>
        <end position="665"/>
    </location>
</feature>
<keyword evidence="9" id="KW-1185">Reference proteome</keyword>
<evidence type="ECO:0000313" key="9">
    <source>
        <dbReference type="Proteomes" id="UP000278351"/>
    </source>
</evidence>
<dbReference type="PRINTS" id="PR01021">
    <property type="entry name" value="OMPADOMAIN"/>
</dbReference>
<keyword evidence="2 4" id="KW-0472">Membrane</keyword>
<dbReference type="Pfam" id="PF00691">
    <property type="entry name" value="OmpA"/>
    <property type="match status" value="1"/>
</dbReference>
<keyword evidence="6" id="KW-0732">Signal</keyword>
<dbReference type="PANTHER" id="PTHR30329">
    <property type="entry name" value="STATOR ELEMENT OF FLAGELLAR MOTOR COMPLEX"/>
    <property type="match status" value="1"/>
</dbReference>
<evidence type="ECO:0000256" key="6">
    <source>
        <dbReference type="SAM" id="SignalP"/>
    </source>
</evidence>
<evidence type="ECO:0000256" key="5">
    <source>
        <dbReference type="SAM" id="MobiDB-lite"/>
    </source>
</evidence>
<name>A0A3N4PXF4_9BACT</name>
<dbReference type="Gene3D" id="2.60.40.1120">
    <property type="entry name" value="Carboxypeptidase-like, regulatory domain"/>
    <property type="match status" value="1"/>
</dbReference>
<dbReference type="Pfam" id="PF07676">
    <property type="entry name" value="PD40"/>
    <property type="match status" value="1"/>
</dbReference>
<dbReference type="InterPro" id="IPR036737">
    <property type="entry name" value="OmpA-like_sf"/>
</dbReference>
<feature type="signal peptide" evidence="6">
    <location>
        <begin position="1"/>
        <end position="20"/>
    </location>
</feature>